<name>A0A550I7L6_9FLAO</name>
<dbReference type="EMBL" id="VHSF01000001">
    <property type="protein sequence ID" value="TRO66957.1"/>
    <property type="molecule type" value="Genomic_DNA"/>
</dbReference>
<evidence type="ECO:0000313" key="2">
    <source>
        <dbReference type="Proteomes" id="UP000315131"/>
    </source>
</evidence>
<keyword evidence="2" id="KW-1185">Reference proteome</keyword>
<gene>
    <name evidence="1" type="ORF">FGM01_03445</name>
</gene>
<comment type="caution">
    <text evidence="1">The sequence shown here is derived from an EMBL/GenBank/DDBJ whole genome shotgun (WGS) entry which is preliminary data.</text>
</comment>
<protein>
    <submittedName>
        <fullName evidence="1">Uncharacterized protein</fullName>
    </submittedName>
</protein>
<evidence type="ECO:0000313" key="1">
    <source>
        <dbReference type="EMBL" id="TRO66957.1"/>
    </source>
</evidence>
<dbReference type="RefSeq" id="WP_143409736.1">
    <property type="nucleotide sequence ID" value="NZ_VHSF01000001.1"/>
</dbReference>
<dbReference type="OrthoDB" id="1419421at2"/>
<dbReference type="Proteomes" id="UP000315131">
    <property type="component" value="Unassembled WGS sequence"/>
</dbReference>
<accession>A0A550I7L6</accession>
<sequence>MELYIEKEFLDNFYATFDETRLTKGQEVLANIIKEYEAIDWFIDHPVESFEDLQKLKEDNPFFAYRASHNPPVDIEDIREHLFLNSKFEQTIVLSNTTKDWFPKAESKGVLCMTINNYEERIAKIIESCHFKVDLSKSFIGWEIFNCTENVPINFLSINDNYILTDKTDQKMDKNIISILKYFLKDRKEKVNVKVLTKDFNAPQAANPEMIIETAHKRHNRINSALANFAKQVYTINNEYSREFDLHDRIIFTNFLMIDSGKGFNLIPHKPSNSQIIVESIFNRYTYNRIRNHNRNYQKYLEKLKKLETSNFKYVPDLK</sequence>
<dbReference type="AlphaFoldDB" id="A0A550I7L6"/>
<reference evidence="1 2" key="1">
    <citation type="submission" date="2019-06" db="EMBL/GenBank/DDBJ databases">
        <title>Gramella sabulilitoris sp. nov., isolated from a marine sand.</title>
        <authorList>
            <person name="Yoon J.-H."/>
        </authorList>
    </citation>
    <scope>NUCLEOTIDE SEQUENCE [LARGE SCALE GENOMIC DNA]</scope>
    <source>
        <strain evidence="1 2">HSMS-1</strain>
    </source>
</reference>
<proteinExistence type="predicted"/>
<organism evidence="1 2">
    <name type="scientific">Christiangramia sabulilitoris</name>
    <dbReference type="NCBI Taxonomy" id="2583991"/>
    <lineage>
        <taxon>Bacteria</taxon>
        <taxon>Pseudomonadati</taxon>
        <taxon>Bacteroidota</taxon>
        <taxon>Flavobacteriia</taxon>
        <taxon>Flavobacteriales</taxon>
        <taxon>Flavobacteriaceae</taxon>
        <taxon>Christiangramia</taxon>
    </lineage>
</organism>